<keyword evidence="2" id="KW-0436">Ligase</keyword>
<dbReference type="AlphaFoldDB" id="A0A8J7GJW9"/>
<protein>
    <submittedName>
        <fullName evidence="2">RNA ligase</fullName>
        <ecNumber evidence="2">6.5.1.3</ecNumber>
    </submittedName>
</protein>
<sequence>MIRLDEVVDPTLLATMVAEGYVRVRPHPTLPLAIHNYSEKAQYEGVWNAATLACRGLISHTGTGEVLARPFPKFFTYGQVEVGPLDLGAPVSVTDKADGSLGVLYPAGNGHEIATRGSFASDQALHATALWRKRYAAYTPPAGLTLLFEIVYPANRIVVDYADLDDLILLGAVSVATGMSLSPDDLAWPGPRVESFGYPTLGEALAAEPRAGREGLVVRFTGSERRIKIKYDEYVALHRVVTGLNARVVWEALVDDAFGALVERLPDEFHAWARAVSTELTARVEAEAERVEAVYAGIVAGLPDGWTRKDFALVAGRHPDRGCLFSRLDGRDYRQFLWQQAKPAADWTPTGRVFDEENA</sequence>
<accession>A0A8J7GJW9</accession>
<comment type="caution">
    <text evidence="2">The sequence shown here is derived from an EMBL/GenBank/DDBJ whole genome shotgun (WGS) entry which is preliminary data.</text>
</comment>
<evidence type="ECO:0000313" key="2">
    <source>
        <dbReference type="EMBL" id="MBG6140814.1"/>
    </source>
</evidence>
<gene>
    <name evidence="2" type="ORF">IW245_007008</name>
</gene>
<keyword evidence="3" id="KW-1185">Reference proteome</keyword>
<evidence type="ECO:0000313" key="3">
    <source>
        <dbReference type="Proteomes" id="UP000622552"/>
    </source>
</evidence>
<dbReference type="Pfam" id="PF09511">
    <property type="entry name" value="RNA_lig_T4_1"/>
    <property type="match status" value="1"/>
</dbReference>
<organism evidence="2 3">
    <name type="scientific">Longispora fulva</name>
    <dbReference type="NCBI Taxonomy" id="619741"/>
    <lineage>
        <taxon>Bacteria</taxon>
        <taxon>Bacillati</taxon>
        <taxon>Actinomycetota</taxon>
        <taxon>Actinomycetes</taxon>
        <taxon>Micromonosporales</taxon>
        <taxon>Micromonosporaceae</taxon>
        <taxon>Longispora</taxon>
    </lineage>
</organism>
<dbReference type="Proteomes" id="UP000622552">
    <property type="component" value="Unassembled WGS sequence"/>
</dbReference>
<dbReference type="GO" id="GO:0003972">
    <property type="term" value="F:RNA ligase (ATP) activity"/>
    <property type="evidence" value="ECO:0007669"/>
    <property type="project" value="UniProtKB-EC"/>
</dbReference>
<evidence type="ECO:0000259" key="1">
    <source>
        <dbReference type="Pfam" id="PF09511"/>
    </source>
</evidence>
<reference evidence="2" key="1">
    <citation type="submission" date="2020-11" db="EMBL/GenBank/DDBJ databases">
        <title>Sequencing the genomes of 1000 actinobacteria strains.</title>
        <authorList>
            <person name="Klenk H.-P."/>
        </authorList>
    </citation>
    <scope>NUCLEOTIDE SEQUENCE</scope>
    <source>
        <strain evidence="2">DSM 45356</strain>
    </source>
</reference>
<dbReference type="EC" id="6.5.1.3" evidence="2"/>
<name>A0A8J7GJW9_9ACTN</name>
<dbReference type="EMBL" id="JADOUF010000001">
    <property type="protein sequence ID" value="MBG6140814.1"/>
    <property type="molecule type" value="Genomic_DNA"/>
</dbReference>
<proteinExistence type="predicted"/>
<dbReference type="RefSeq" id="WP_197007319.1">
    <property type="nucleotide sequence ID" value="NZ_BONS01000019.1"/>
</dbReference>
<feature type="domain" description="T4 RNA ligase 1-like N-terminal" evidence="1">
    <location>
        <begin position="54"/>
        <end position="177"/>
    </location>
</feature>
<dbReference type="InterPro" id="IPR019039">
    <property type="entry name" value="T4-Rnl1-like_N"/>
</dbReference>